<evidence type="ECO:0000256" key="2">
    <source>
        <dbReference type="ARBA" id="ARBA00022649"/>
    </source>
</evidence>
<reference evidence="7" key="1">
    <citation type="submission" date="2019-02" db="EMBL/GenBank/DDBJ databases">
        <authorList>
            <person name="Gruber-Vodicka R. H."/>
            <person name="Seah K. B. B."/>
        </authorList>
    </citation>
    <scope>NUCLEOTIDE SEQUENCE</scope>
    <source>
        <strain evidence="7">BECK_M7</strain>
    </source>
</reference>
<keyword evidence="5" id="KW-0378">Hydrolase</keyword>
<name>A0A450V0A3_9GAMM</name>
<dbReference type="InterPro" id="IPR008201">
    <property type="entry name" value="HepT-like"/>
</dbReference>
<sequence length="111" mass="13251">MPRDMAYLMDILTSTRLIESYTKGVAWEEFSRNTQLQDSVIRRMEIIGEAARRVSPRMREDHPRIPWTEMIGMRNRMIHEYDDIDLPIVWNTIQQDIPALRRLMEPLLPDP</sequence>
<evidence type="ECO:0000256" key="4">
    <source>
        <dbReference type="ARBA" id="ARBA00022741"/>
    </source>
</evidence>
<keyword evidence="1" id="KW-0597">Phosphoprotein</keyword>
<dbReference type="Gene3D" id="1.20.120.580">
    <property type="entry name" value="bsu32300-like"/>
    <property type="match status" value="1"/>
</dbReference>
<keyword evidence="2" id="KW-1277">Toxin-antitoxin system</keyword>
<dbReference type="Pfam" id="PF01934">
    <property type="entry name" value="HepT-like"/>
    <property type="match status" value="1"/>
</dbReference>
<comment type="similarity">
    <text evidence="6">Belongs to the HepT RNase toxin family.</text>
</comment>
<evidence type="ECO:0000256" key="5">
    <source>
        <dbReference type="ARBA" id="ARBA00022801"/>
    </source>
</evidence>
<dbReference type="AlphaFoldDB" id="A0A450V0A3"/>
<dbReference type="EMBL" id="CAADFF010000116">
    <property type="protein sequence ID" value="VFJ98238.1"/>
    <property type="molecule type" value="Genomic_DNA"/>
</dbReference>
<proteinExistence type="inferred from homology"/>
<gene>
    <name evidence="7" type="ORF">BECKLFY1418B_GA0070995_11168</name>
</gene>
<dbReference type="GO" id="GO:0000166">
    <property type="term" value="F:nucleotide binding"/>
    <property type="evidence" value="ECO:0007669"/>
    <property type="project" value="UniProtKB-KW"/>
</dbReference>
<organism evidence="7">
    <name type="scientific">Candidatus Kentrum sp. LFY</name>
    <dbReference type="NCBI Taxonomy" id="2126342"/>
    <lineage>
        <taxon>Bacteria</taxon>
        <taxon>Pseudomonadati</taxon>
        <taxon>Pseudomonadota</taxon>
        <taxon>Gammaproteobacteria</taxon>
        <taxon>Candidatus Kentrum</taxon>
    </lineage>
</organism>
<dbReference type="InterPro" id="IPR037038">
    <property type="entry name" value="HepT-like_sf"/>
</dbReference>
<accession>A0A450V0A3</accession>
<dbReference type="InterPro" id="IPR051813">
    <property type="entry name" value="HepT_RNase_toxin"/>
</dbReference>
<dbReference type="SUPFAM" id="SSF81593">
    <property type="entry name" value="Nucleotidyltransferase substrate binding subunit/domain"/>
    <property type="match status" value="1"/>
</dbReference>
<protein>
    <submittedName>
        <fullName evidence="7">Uncharacterized conserved protein, contains HEPN domain</fullName>
    </submittedName>
</protein>
<dbReference type="PANTHER" id="PTHR34139:SF1">
    <property type="entry name" value="RNASE MJ1380-RELATED"/>
    <property type="match status" value="1"/>
</dbReference>
<dbReference type="GO" id="GO:0110001">
    <property type="term" value="C:toxin-antitoxin complex"/>
    <property type="evidence" value="ECO:0007669"/>
    <property type="project" value="InterPro"/>
</dbReference>
<keyword evidence="3" id="KW-0540">Nuclease</keyword>
<evidence type="ECO:0000256" key="1">
    <source>
        <dbReference type="ARBA" id="ARBA00022553"/>
    </source>
</evidence>
<keyword evidence="4" id="KW-0547">Nucleotide-binding</keyword>
<dbReference type="GO" id="GO:0016787">
    <property type="term" value="F:hydrolase activity"/>
    <property type="evidence" value="ECO:0007669"/>
    <property type="project" value="UniProtKB-KW"/>
</dbReference>
<evidence type="ECO:0000256" key="3">
    <source>
        <dbReference type="ARBA" id="ARBA00022722"/>
    </source>
</evidence>
<dbReference type="PANTHER" id="PTHR34139">
    <property type="entry name" value="UPF0331 PROTEIN MJ0127"/>
    <property type="match status" value="1"/>
</dbReference>
<evidence type="ECO:0000313" key="7">
    <source>
        <dbReference type="EMBL" id="VFJ98238.1"/>
    </source>
</evidence>
<dbReference type="GO" id="GO:0004540">
    <property type="term" value="F:RNA nuclease activity"/>
    <property type="evidence" value="ECO:0007669"/>
    <property type="project" value="InterPro"/>
</dbReference>
<evidence type="ECO:0000256" key="6">
    <source>
        <dbReference type="ARBA" id="ARBA00024207"/>
    </source>
</evidence>